<keyword evidence="2" id="KW-1185">Reference proteome</keyword>
<name>A0A2A4FY56_9SPHN</name>
<accession>A0A2A4FY56</accession>
<evidence type="ECO:0000313" key="2">
    <source>
        <dbReference type="Proteomes" id="UP000218934"/>
    </source>
</evidence>
<dbReference type="EMBL" id="NWUF01000007">
    <property type="protein sequence ID" value="PCE42638.1"/>
    <property type="molecule type" value="Genomic_DNA"/>
</dbReference>
<sequence length="102" mass="10977">MRSVSNELKDLYPHLWAAFTAIQPRKYVPTTVANNQSATLLQEQHGSGILGGLPLFEHFEAVAVARGKKCRLVSAGKALKNCKQIAKGCGIPDDDVTDITGV</sequence>
<dbReference type="Proteomes" id="UP000218934">
    <property type="component" value="Unassembled WGS sequence"/>
</dbReference>
<dbReference type="AlphaFoldDB" id="A0A2A4FY56"/>
<protein>
    <submittedName>
        <fullName evidence="1">Uncharacterized protein</fullName>
    </submittedName>
</protein>
<proteinExistence type="predicted"/>
<reference evidence="1 2" key="1">
    <citation type="submission" date="2017-09" db="EMBL/GenBank/DDBJ databases">
        <title>The Catabolism of 3,6-Dichlorosalicylic acid is Initiated by the Cytochrome P450 Monooxygenase DsmABC in Rhizorhabdus dicambivorans Ndbn-20.</title>
        <authorList>
            <person name="Na L."/>
        </authorList>
    </citation>
    <scope>NUCLEOTIDE SEQUENCE [LARGE SCALE GENOMIC DNA]</scope>
    <source>
        <strain evidence="1 2">Ndbn-20m</strain>
    </source>
</reference>
<comment type="caution">
    <text evidence="1">The sequence shown here is derived from an EMBL/GenBank/DDBJ whole genome shotgun (WGS) entry which is preliminary data.</text>
</comment>
<gene>
    <name evidence="1" type="ORF">COO09_09545</name>
</gene>
<evidence type="ECO:0000313" key="1">
    <source>
        <dbReference type="EMBL" id="PCE42638.1"/>
    </source>
</evidence>
<organism evidence="1 2">
    <name type="scientific">Rhizorhabdus dicambivorans</name>
    <dbReference type="NCBI Taxonomy" id="1850238"/>
    <lineage>
        <taxon>Bacteria</taxon>
        <taxon>Pseudomonadati</taxon>
        <taxon>Pseudomonadota</taxon>
        <taxon>Alphaproteobacteria</taxon>
        <taxon>Sphingomonadales</taxon>
        <taxon>Sphingomonadaceae</taxon>
        <taxon>Rhizorhabdus</taxon>
    </lineage>
</organism>